<comment type="caution">
    <text evidence="3">The sequence shown here is derived from an EMBL/GenBank/DDBJ whole genome shotgun (WGS) entry which is preliminary data.</text>
</comment>
<reference evidence="3" key="1">
    <citation type="journal article" date="2020" name="Fungal Divers.">
        <title>Resolving the Mortierellaceae phylogeny through synthesis of multi-gene phylogenetics and phylogenomics.</title>
        <authorList>
            <person name="Vandepol N."/>
            <person name="Liber J."/>
            <person name="Desiro A."/>
            <person name="Na H."/>
            <person name="Kennedy M."/>
            <person name="Barry K."/>
            <person name="Grigoriev I.V."/>
            <person name="Miller A.N."/>
            <person name="O'Donnell K."/>
            <person name="Stajich J.E."/>
            <person name="Bonito G."/>
        </authorList>
    </citation>
    <scope>NUCLEOTIDE SEQUENCE</scope>
    <source>
        <strain evidence="3">NRRL 2769</strain>
    </source>
</reference>
<proteinExistence type="predicted"/>
<dbReference type="Proteomes" id="UP000703661">
    <property type="component" value="Unassembled WGS sequence"/>
</dbReference>
<keyword evidence="4" id="KW-1185">Reference proteome</keyword>
<feature type="compositionally biased region" description="Basic and acidic residues" evidence="1">
    <location>
        <begin position="319"/>
        <end position="335"/>
    </location>
</feature>
<keyword evidence="2" id="KW-0732">Signal</keyword>
<evidence type="ECO:0000256" key="1">
    <source>
        <dbReference type="SAM" id="MobiDB-lite"/>
    </source>
</evidence>
<accession>A0A9P6MPZ0</accession>
<feature type="signal peptide" evidence="2">
    <location>
        <begin position="1"/>
        <end position="31"/>
    </location>
</feature>
<gene>
    <name evidence="3" type="ORF">BGZ80_002823</name>
</gene>
<evidence type="ECO:0000256" key="2">
    <source>
        <dbReference type="SAM" id="SignalP"/>
    </source>
</evidence>
<feature type="chain" id="PRO_5040417372" evidence="2">
    <location>
        <begin position="32"/>
        <end position="500"/>
    </location>
</feature>
<sequence>MWATRKPSSLVTLALAASIAAIFILSGPAESVPVSLDSGSYIDHYPRADPDAPPSKPNPAQKPKKEDYEFEFLNPEPNDTWTSGEIVSLSWVDTDLPWRTTFDFTLVPADPDTNPEALEITRRPFLRYVSAMERTLDIVVPYDLITKQQLMLEQEQDGTLIEHNEGDPHDEYQPDVTTELLGLNVTRVTIAKTTTHTDIQSLARLYITAYEGKTNNMLLRKSIFPIVILKDHKKDWRALLPPVVTDNITSENEDVESDDYVEDMLEGNNSEIAYDDDDDGDETNGESDDADSQIDNQVENASEENSDETTNETEDSFMDMDHMDQEHEHSDHEHESEDDDGEEMEHHGHSHVMDPNHFQNDEDVELWEEHEEEPGYNPPIKVIDAGTIQVTNWIHNRVRFFVGSPYVFSWEFPESGLGLTGEVNVYVEDAYTGQRYDIAAANLPSSVQFMYLHPTAMMMSTNPKKKIYLRARVELDLFKDGNIHRYTAFSKMFFVVRGAL</sequence>
<dbReference type="OrthoDB" id="2425693at2759"/>
<name>A0A9P6MPZ0_9FUNG</name>
<dbReference type="EMBL" id="JAAAID010001716">
    <property type="protein sequence ID" value="KAG0009018.1"/>
    <property type="molecule type" value="Genomic_DNA"/>
</dbReference>
<protein>
    <submittedName>
        <fullName evidence="3">Uncharacterized protein</fullName>
    </submittedName>
</protein>
<feature type="region of interest" description="Disordered" evidence="1">
    <location>
        <begin position="43"/>
        <end position="65"/>
    </location>
</feature>
<evidence type="ECO:0000313" key="3">
    <source>
        <dbReference type="EMBL" id="KAG0009018.1"/>
    </source>
</evidence>
<feature type="compositionally biased region" description="Acidic residues" evidence="1">
    <location>
        <begin position="273"/>
        <end position="292"/>
    </location>
</feature>
<organism evidence="3 4">
    <name type="scientific">Entomortierella chlamydospora</name>
    <dbReference type="NCBI Taxonomy" id="101097"/>
    <lineage>
        <taxon>Eukaryota</taxon>
        <taxon>Fungi</taxon>
        <taxon>Fungi incertae sedis</taxon>
        <taxon>Mucoromycota</taxon>
        <taxon>Mortierellomycotina</taxon>
        <taxon>Mortierellomycetes</taxon>
        <taxon>Mortierellales</taxon>
        <taxon>Mortierellaceae</taxon>
        <taxon>Entomortierella</taxon>
    </lineage>
</organism>
<feature type="compositionally biased region" description="Basic and acidic residues" evidence="1">
    <location>
        <begin position="344"/>
        <end position="354"/>
    </location>
</feature>
<dbReference type="AlphaFoldDB" id="A0A9P6MPZ0"/>
<feature type="compositionally biased region" description="Acidic residues" evidence="1">
    <location>
        <begin position="301"/>
        <end position="318"/>
    </location>
</feature>
<feature type="region of interest" description="Disordered" evidence="1">
    <location>
        <begin position="270"/>
        <end position="357"/>
    </location>
</feature>
<evidence type="ECO:0000313" key="4">
    <source>
        <dbReference type="Proteomes" id="UP000703661"/>
    </source>
</evidence>